<gene>
    <name evidence="6" type="primary">fabD</name>
    <name evidence="6" type="ORF">ACFPU1_05275</name>
</gene>
<dbReference type="SMART" id="SM00827">
    <property type="entry name" value="PKS_AT"/>
    <property type="match status" value="1"/>
</dbReference>
<dbReference type="SUPFAM" id="SSF55048">
    <property type="entry name" value="Probable ACP-binding domain of malonyl-CoA ACP transacylase"/>
    <property type="match status" value="1"/>
</dbReference>
<dbReference type="InterPro" id="IPR050858">
    <property type="entry name" value="Mal-CoA-ACP_Trans/PKS_FabD"/>
</dbReference>
<keyword evidence="2 4" id="KW-0012">Acyltransferase</keyword>
<dbReference type="PANTHER" id="PTHR42681:SF1">
    <property type="entry name" value="MALONYL-COA-ACYL CARRIER PROTEIN TRANSACYLASE, MITOCHONDRIAL"/>
    <property type="match status" value="1"/>
</dbReference>
<proteinExistence type="inferred from homology"/>
<evidence type="ECO:0000313" key="6">
    <source>
        <dbReference type="EMBL" id="MFC5712183.1"/>
    </source>
</evidence>
<dbReference type="InterPro" id="IPR004410">
    <property type="entry name" value="Malonyl_CoA-ACP_transAc_FabD"/>
</dbReference>
<dbReference type="PANTHER" id="PTHR42681">
    <property type="entry name" value="MALONYL-COA-ACYL CARRIER PROTEIN TRANSACYLASE, MITOCHONDRIAL"/>
    <property type="match status" value="1"/>
</dbReference>
<dbReference type="NCBIfam" id="TIGR00128">
    <property type="entry name" value="fabD"/>
    <property type="match status" value="1"/>
</dbReference>
<dbReference type="Gene3D" id="3.30.70.250">
    <property type="entry name" value="Malonyl-CoA ACP transacylase, ACP-binding"/>
    <property type="match status" value="1"/>
</dbReference>
<feature type="domain" description="Malonyl-CoA:ACP transacylase (MAT)" evidence="5">
    <location>
        <begin position="7"/>
        <end position="293"/>
    </location>
</feature>
<evidence type="ECO:0000256" key="1">
    <source>
        <dbReference type="ARBA" id="ARBA00022679"/>
    </source>
</evidence>
<dbReference type="GO" id="GO:0004314">
    <property type="term" value="F:[acyl-carrier-protein] S-malonyltransferase activity"/>
    <property type="evidence" value="ECO:0007669"/>
    <property type="project" value="UniProtKB-EC"/>
</dbReference>
<accession>A0ABW0YNY3</accession>
<dbReference type="InterPro" id="IPR014043">
    <property type="entry name" value="Acyl_transferase_dom"/>
</dbReference>
<reference evidence="7" key="1">
    <citation type="journal article" date="2019" name="Int. J. Syst. Evol. Microbiol.">
        <title>The Global Catalogue of Microorganisms (GCM) 10K type strain sequencing project: providing services to taxonomists for standard genome sequencing and annotation.</title>
        <authorList>
            <consortium name="The Broad Institute Genomics Platform"/>
            <consortium name="The Broad Institute Genome Sequencing Center for Infectious Disease"/>
            <person name="Wu L."/>
            <person name="Ma J."/>
        </authorList>
    </citation>
    <scope>NUCLEOTIDE SEQUENCE [LARGE SCALE GENOMIC DNA]</scope>
    <source>
        <strain evidence="7">CECT 7184</strain>
    </source>
</reference>
<dbReference type="RefSeq" id="WP_385939255.1">
    <property type="nucleotide sequence ID" value="NZ_JBHSOZ010000003.1"/>
</dbReference>
<comment type="caution">
    <text evidence="6">The sequence shown here is derived from an EMBL/GenBank/DDBJ whole genome shotgun (WGS) entry which is preliminary data.</text>
</comment>
<dbReference type="EC" id="2.3.1.39" evidence="4"/>
<dbReference type="EMBL" id="JBHSOZ010000003">
    <property type="protein sequence ID" value="MFC5712183.1"/>
    <property type="molecule type" value="Genomic_DNA"/>
</dbReference>
<comment type="catalytic activity">
    <reaction evidence="3 4">
        <text>holo-[ACP] + malonyl-CoA = malonyl-[ACP] + CoA</text>
        <dbReference type="Rhea" id="RHEA:41792"/>
        <dbReference type="Rhea" id="RHEA-COMP:9623"/>
        <dbReference type="Rhea" id="RHEA-COMP:9685"/>
        <dbReference type="ChEBI" id="CHEBI:57287"/>
        <dbReference type="ChEBI" id="CHEBI:57384"/>
        <dbReference type="ChEBI" id="CHEBI:64479"/>
        <dbReference type="ChEBI" id="CHEBI:78449"/>
        <dbReference type="EC" id="2.3.1.39"/>
    </reaction>
</comment>
<dbReference type="Proteomes" id="UP001596142">
    <property type="component" value="Unassembled WGS sequence"/>
</dbReference>
<dbReference type="InterPro" id="IPR001227">
    <property type="entry name" value="Ac_transferase_dom_sf"/>
</dbReference>
<dbReference type="Gene3D" id="3.40.366.10">
    <property type="entry name" value="Malonyl-Coenzyme A Acyl Carrier Protein, domain 2"/>
    <property type="match status" value="1"/>
</dbReference>
<evidence type="ECO:0000256" key="2">
    <source>
        <dbReference type="ARBA" id="ARBA00023315"/>
    </source>
</evidence>
<name>A0ABW0YNY3_9BACI</name>
<dbReference type="InterPro" id="IPR024925">
    <property type="entry name" value="Malonyl_CoA-ACP_transAc"/>
</dbReference>
<evidence type="ECO:0000256" key="4">
    <source>
        <dbReference type="PIRNR" id="PIRNR000446"/>
    </source>
</evidence>
<dbReference type="PIRSF" id="PIRSF000446">
    <property type="entry name" value="Mct"/>
    <property type="match status" value="1"/>
</dbReference>
<comment type="similarity">
    <text evidence="4">Belongs to the fabD family.</text>
</comment>
<evidence type="ECO:0000256" key="3">
    <source>
        <dbReference type="ARBA" id="ARBA00048462"/>
    </source>
</evidence>
<dbReference type="Pfam" id="PF00698">
    <property type="entry name" value="Acyl_transf_1"/>
    <property type="match status" value="1"/>
</dbReference>
<evidence type="ECO:0000259" key="5">
    <source>
        <dbReference type="SMART" id="SM00827"/>
    </source>
</evidence>
<dbReference type="InterPro" id="IPR016035">
    <property type="entry name" value="Acyl_Trfase/lysoPLipase"/>
</dbReference>
<dbReference type="InterPro" id="IPR016036">
    <property type="entry name" value="Malonyl_transacylase_ACP-bd"/>
</dbReference>
<organism evidence="6 7">
    <name type="scientific">Thalassorhabdus alkalitolerans</name>
    <dbReference type="NCBI Taxonomy" id="2282697"/>
    <lineage>
        <taxon>Bacteria</taxon>
        <taxon>Bacillati</taxon>
        <taxon>Bacillota</taxon>
        <taxon>Bacilli</taxon>
        <taxon>Bacillales</taxon>
        <taxon>Bacillaceae</taxon>
        <taxon>Thalassorhabdus</taxon>
    </lineage>
</organism>
<keyword evidence="7" id="KW-1185">Reference proteome</keyword>
<dbReference type="SUPFAM" id="SSF52151">
    <property type="entry name" value="FabD/lysophospholipase-like"/>
    <property type="match status" value="1"/>
</dbReference>
<sequence>MSKIAFIFPGQGSQEVGMAQNVFEQHEKASSVIKKADERLEYSLSGYMFNGPKEVLKKTEHAQPALLTASAALLETVKEKDLSPDFVAGHSLGEYSALVAAGVLSFDDAVYAVRQRGLFMEEAVPDGVGAMAAIMGLERPELERVCAEASAEGETAELANLNAPGQIVISGSRKGVETASDLAKEAGAKRAIPLEVSGPFHSTLMEPAKDKLREVLSDISFQDAGVPVMTNVTALPETNGETLRDLLVDQVTSPVLWEDTIKNLIERDVTTFIEIGSGNVLSGLVRRIQRRGLEVHAVNDLESLEKTLKKLKEE</sequence>
<keyword evidence="1 4" id="KW-0808">Transferase</keyword>
<evidence type="ECO:0000313" key="7">
    <source>
        <dbReference type="Proteomes" id="UP001596142"/>
    </source>
</evidence>
<protein>
    <recommendedName>
        <fullName evidence="4">Malonyl CoA-acyl carrier protein transacylase</fullName>
        <ecNumber evidence="4">2.3.1.39</ecNumber>
    </recommendedName>
</protein>